<feature type="signal peptide" evidence="1">
    <location>
        <begin position="1"/>
        <end position="25"/>
    </location>
</feature>
<comment type="caution">
    <text evidence="2">The sequence shown here is derived from an EMBL/GenBank/DDBJ whole genome shotgun (WGS) entry which is preliminary data.</text>
</comment>
<dbReference type="InterPro" id="IPR011990">
    <property type="entry name" value="TPR-like_helical_dom_sf"/>
</dbReference>
<dbReference type="Proteomes" id="UP000664073">
    <property type="component" value="Unassembled WGS sequence"/>
</dbReference>
<dbReference type="EMBL" id="JAFVMH010000002">
    <property type="protein sequence ID" value="MBO1324564.1"/>
    <property type="molecule type" value="Genomic_DNA"/>
</dbReference>
<name>A0A939KPX4_9PROT</name>
<proteinExistence type="predicted"/>
<dbReference type="AlphaFoldDB" id="A0A939KPX4"/>
<feature type="chain" id="PRO_5036679877" description="Tetratricopeptide repeat protein" evidence="1">
    <location>
        <begin position="26"/>
        <end position="408"/>
    </location>
</feature>
<accession>A0A939KPX4</accession>
<dbReference type="RefSeq" id="WP_207845254.1">
    <property type="nucleotide sequence ID" value="NZ_JAFVMH010000002.1"/>
</dbReference>
<organism evidence="2 3">
    <name type="scientific">Acetobacter garciniae</name>
    <dbReference type="NCBI Taxonomy" id="2817435"/>
    <lineage>
        <taxon>Bacteria</taxon>
        <taxon>Pseudomonadati</taxon>
        <taxon>Pseudomonadota</taxon>
        <taxon>Alphaproteobacteria</taxon>
        <taxon>Acetobacterales</taxon>
        <taxon>Acetobacteraceae</taxon>
        <taxon>Acetobacter</taxon>
    </lineage>
</organism>
<evidence type="ECO:0000256" key="1">
    <source>
        <dbReference type="SAM" id="SignalP"/>
    </source>
</evidence>
<gene>
    <name evidence="2" type="ORF">J2D77_05265</name>
</gene>
<evidence type="ECO:0000313" key="2">
    <source>
        <dbReference type="EMBL" id="MBO1324564.1"/>
    </source>
</evidence>
<keyword evidence="1" id="KW-0732">Signal</keyword>
<dbReference type="Pfam" id="PF13432">
    <property type="entry name" value="TPR_16"/>
    <property type="match status" value="1"/>
</dbReference>
<keyword evidence="3" id="KW-1185">Reference proteome</keyword>
<evidence type="ECO:0008006" key="4">
    <source>
        <dbReference type="Google" id="ProtNLM"/>
    </source>
</evidence>
<evidence type="ECO:0000313" key="3">
    <source>
        <dbReference type="Proteomes" id="UP000664073"/>
    </source>
</evidence>
<dbReference type="Gene3D" id="1.25.40.10">
    <property type="entry name" value="Tetratricopeptide repeat domain"/>
    <property type="match status" value="1"/>
</dbReference>
<dbReference type="SUPFAM" id="SSF48452">
    <property type="entry name" value="TPR-like"/>
    <property type="match status" value="1"/>
</dbReference>
<sequence>MASRFLRCVLFAGVALTCMQPLAHAADTLKPDVAKALQQAQTALAAHKFAQAQDAVHAAEAVKGKTDYDDYVINQMGAAVATQAGDMPGAVAAYEKLVASPRTPAAMKTQMLMSEATMAYTAKDYPKAIAAIERYTKAAGPNPQMNVLLVQCYYLQKDYAGTIKALNPLIAADIAAGRKPAESMLQMLAASATALKDPSTSSHAYVLLAKYYPKKEYWALLLHDLVTNTKIPPALQLDVYRIRLAVGDTLQTRDFMEMTEIAMQMRMPQLALDLMNQGYAAGVLGQGAEAPRQAKLKAMVAQAATDRKAALAADTKSAQAESKGDELLLVGYNAVTFGDTANGLDLMHQAIAKGVADPGVATLHLGLAEMQGGKTQDAIKTLQAVPSSSSAYDIAQLWVLKLTQPPAK</sequence>
<protein>
    <recommendedName>
        <fullName evidence="4">Tetratricopeptide repeat protein</fullName>
    </recommendedName>
</protein>
<reference evidence="2" key="1">
    <citation type="submission" date="2021-03" db="EMBL/GenBank/DDBJ databases">
        <title>The complete genome sequence of Acetobacter sp. TBRC 12339.</title>
        <authorList>
            <person name="Charoenyingcharoen P."/>
            <person name="Yukphan P."/>
        </authorList>
    </citation>
    <scope>NUCLEOTIDE SEQUENCE</scope>
    <source>
        <strain evidence="2">TBRC 12339</strain>
    </source>
</reference>